<dbReference type="PROSITE" id="PS51257">
    <property type="entry name" value="PROKAR_LIPOPROTEIN"/>
    <property type="match status" value="1"/>
</dbReference>
<dbReference type="PANTHER" id="PTHR39335:SF1">
    <property type="entry name" value="BLL4220 PROTEIN"/>
    <property type="match status" value="1"/>
</dbReference>
<evidence type="ECO:0000313" key="2">
    <source>
        <dbReference type="EMBL" id="AVO50397.1"/>
    </source>
</evidence>
<dbReference type="PANTHER" id="PTHR39335">
    <property type="entry name" value="BLL4220 PROTEIN"/>
    <property type="match status" value="1"/>
</dbReference>
<keyword evidence="2" id="KW-0067">ATP-binding</keyword>
<evidence type="ECO:0000313" key="3">
    <source>
        <dbReference type="Proteomes" id="UP000237925"/>
    </source>
</evidence>
<feature type="signal peptide" evidence="1">
    <location>
        <begin position="1"/>
        <end position="20"/>
    </location>
</feature>
<dbReference type="GO" id="GO:0043448">
    <property type="term" value="P:alkane catabolic process"/>
    <property type="evidence" value="ECO:0007669"/>
    <property type="project" value="TreeGrafter"/>
</dbReference>
<keyword evidence="3" id="KW-1185">Reference proteome</keyword>
<proteinExistence type="predicted"/>
<dbReference type="KEGG" id="mela:C6568_14985"/>
<accession>A0A2R3QFC4</accession>
<protein>
    <submittedName>
        <fullName evidence="2">ATP-binding protein</fullName>
    </submittedName>
</protein>
<reference evidence="2 3" key="1">
    <citation type="submission" date="2018-03" db="EMBL/GenBank/DDBJ databases">
        <title>Genome sequencing of Melaminivora sp.</title>
        <authorList>
            <person name="Kim S.-J."/>
            <person name="Heo J."/>
            <person name="Ahn J.-H."/>
            <person name="Kwon S.-W."/>
        </authorList>
    </citation>
    <scope>NUCLEOTIDE SEQUENCE [LARGE SCALE GENOMIC DNA]</scope>
    <source>
        <strain evidence="2 3">SC2-9</strain>
    </source>
</reference>
<gene>
    <name evidence="2" type="ORF">C6568_14985</name>
</gene>
<dbReference type="AlphaFoldDB" id="A0A2R3QFC4"/>
<feature type="chain" id="PRO_5015315434" evidence="1">
    <location>
        <begin position="21"/>
        <end position="132"/>
    </location>
</feature>
<sequence>MKVLATVLMAGALLAGCASGPFSHNRSGANAPDMPTRAADGRLIGPNGNTLYVYAKDSSGMSTCNDQCATNWPPLAVAPSAKAMGDYTIITRADGTRQWAYKGQPLYYFVRDAKSGDMAGEGVGGNWKTVRP</sequence>
<dbReference type="PIRSF" id="PIRSF029720">
    <property type="entry name" value="UCP029720"/>
    <property type="match status" value="1"/>
</dbReference>
<dbReference type="InterPro" id="IPR005297">
    <property type="entry name" value="Lipoprotein_repeat"/>
</dbReference>
<organism evidence="2 3">
    <name type="scientific">Melaminivora suipulveris</name>
    <dbReference type="NCBI Taxonomy" id="2109913"/>
    <lineage>
        <taxon>Bacteria</taxon>
        <taxon>Pseudomonadati</taxon>
        <taxon>Pseudomonadota</taxon>
        <taxon>Betaproteobacteria</taxon>
        <taxon>Burkholderiales</taxon>
        <taxon>Comamonadaceae</taxon>
        <taxon>Melaminivora</taxon>
    </lineage>
</organism>
<keyword evidence="1" id="KW-0732">Signal</keyword>
<dbReference type="Proteomes" id="UP000237925">
    <property type="component" value="Chromosome"/>
</dbReference>
<dbReference type="InterPro" id="IPR014558">
    <property type="entry name" value="UCP029720"/>
</dbReference>
<evidence type="ECO:0000256" key="1">
    <source>
        <dbReference type="SAM" id="SignalP"/>
    </source>
</evidence>
<dbReference type="GO" id="GO:0005524">
    <property type="term" value="F:ATP binding"/>
    <property type="evidence" value="ECO:0007669"/>
    <property type="project" value="UniProtKB-KW"/>
</dbReference>
<dbReference type="OrthoDB" id="9800666at2"/>
<keyword evidence="2" id="KW-0547">Nucleotide-binding</keyword>
<dbReference type="RefSeq" id="WP_106684848.1">
    <property type="nucleotide sequence ID" value="NZ_CP027667.1"/>
</dbReference>
<dbReference type="Pfam" id="PF03640">
    <property type="entry name" value="Lipoprotein_15"/>
    <property type="match status" value="2"/>
</dbReference>
<name>A0A2R3QFC4_9BURK</name>
<dbReference type="EMBL" id="CP027667">
    <property type="protein sequence ID" value="AVO50397.1"/>
    <property type="molecule type" value="Genomic_DNA"/>
</dbReference>